<keyword evidence="5" id="KW-0547">Nucleotide-binding</keyword>
<dbReference type="GO" id="GO:0046872">
    <property type="term" value="F:metal ion binding"/>
    <property type="evidence" value="ECO:0007669"/>
    <property type="project" value="UniProtKB-KW"/>
</dbReference>
<dbReference type="GO" id="GO:0016779">
    <property type="term" value="F:nucleotidyltransferase activity"/>
    <property type="evidence" value="ECO:0007669"/>
    <property type="project" value="UniProtKB-KW"/>
</dbReference>
<keyword evidence="7" id="KW-0460">Magnesium</keyword>
<evidence type="ECO:0000256" key="3">
    <source>
        <dbReference type="ARBA" id="ARBA00022695"/>
    </source>
</evidence>
<gene>
    <name evidence="9" type="ORF">BC748_2029</name>
</gene>
<name>A0A4R6Q9E6_9FLAO</name>
<dbReference type="GO" id="GO:0005524">
    <property type="term" value="F:ATP binding"/>
    <property type="evidence" value="ECO:0007669"/>
    <property type="project" value="UniProtKB-KW"/>
</dbReference>
<dbReference type="AlphaFoldDB" id="A0A4R6Q9E6"/>
<dbReference type="InterPro" id="IPR041633">
    <property type="entry name" value="Polbeta"/>
</dbReference>
<evidence type="ECO:0000313" key="10">
    <source>
        <dbReference type="Proteomes" id="UP000295260"/>
    </source>
</evidence>
<accession>A0A4R6Q9E6</accession>
<keyword evidence="2" id="KW-0808">Transferase</keyword>
<organism evidence="9 10">
    <name type="scientific">Flavobacterium dankookense</name>
    <dbReference type="NCBI Taxonomy" id="706186"/>
    <lineage>
        <taxon>Bacteria</taxon>
        <taxon>Pseudomonadati</taxon>
        <taxon>Bacteroidota</taxon>
        <taxon>Flavobacteriia</taxon>
        <taxon>Flavobacteriales</taxon>
        <taxon>Flavobacteriaceae</taxon>
        <taxon>Flavobacterium</taxon>
    </lineage>
</organism>
<dbReference type="OrthoDB" id="9793933at2"/>
<evidence type="ECO:0000256" key="1">
    <source>
        <dbReference type="ARBA" id="ARBA00001946"/>
    </source>
</evidence>
<evidence type="ECO:0000313" key="9">
    <source>
        <dbReference type="EMBL" id="TDP58790.1"/>
    </source>
</evidence>
<evidence type="ECO:0000256" key="4">
    <source>
        <dbReference type="ARBA" id="ARBA00022723"/>
    </source>
</evidence>
<comment type="cofactor">
    <cofactor evidence="1">
        <name>Mg(2+)</name>
        <dbReference type="ChEBI" id="CHEBI:18420"/>
    </cofactor>
</comment>
<dbReference type="PANTHER" id="PTHR33571:SF12">
    <property type="entry name" value="BSL3053 PROTEIN"/>
    <property type="match status" value="1"/>
</dbReference>
<sequence>MGIVDKNLEDLKTLCTIYNVEKMYLFGSASNTKFTKKSDIDFLVKFKSIELSKYFDNYMDFKERLEKLFGREVDLVEEQTLRNPILINSINKSKELIYG</sequence>
<evidence type="ECO:0000259" key="8">
    <source>
        <dbReference type="Pfam" id="PF18765"/>
    </source>
</evidence>
<comment type="caution">
    <text evidence="9">The sequence shown here is derived from an EMBL/GenBank/DDBJ whole genome shotgun (WGS) entry which is preliminary data.</text>
</comment>
<feature type="domain" description="Polymerase beta nucleotidyltransferase" evidence="8">
    <location>
        <begin position="10"/>
        <end position="98"/>
    </location>
</feature>
<keyword evidence="4" id="KW-0479">Metal-binding</keyword>
<protein>
    <recommendedName>
        <fullName evidence="8">Polymerase beta nucleotidyltransferase domain-containing protein</fullName>
    </recommendedName>
</protein>
<evidence type="ECO:0000256" key="5">
    <source>
        <dbReference type="ARBA" id="ARBA00022741"/>
    </source>
</evidence>
<keyword evidence="3" id="KW-0548">Nucleotidyltransferase</keyword>
<keyword evidence="10" id="KW-1185">Reference proteome</keyword>
<dbReference type="InterPro" id="IPR052038">
    <property type="entry name" value="Type-VII_TA_antitoxin"/>
</dbReference>
<dbReference type="RefSeq" id="WP_133533283.1">
    <property type="nucleotide sequence ID" value="NZ_SNXR01000014.1"/>
</dbReference>
<keyword evidence="6" id="KW-0067">ATP-binding</keyword>
<dbReference type="Proteomes" id="UP000295260">
    <property type="component" value="Unassembled WGS sequence"/>
</dbReference>
<dbReference type="SUPFAM" id="SSF81301">
    <property type="entry name" value="Nucleotidyltransferase"/>
    <property type="match status" value="1"/>
</dbReference>
<reference evidence="9 10" key="1">
    <citation type="submission" date="2019-03" db="EMBL/GenBank/DDBJ databases">
        <title>Genomic Encyclopedia of Archaeal and Bacterial Type Strains, Phase II (KMG-II): from individual species to whole genera.</title>
        <authorList>
            <person name="Goeker M."/>
        </authorList>
    </citation>
    <scope>NUCLEOTIDE SEQUENCE [LARGE SCALE GENOMIC DNA]</scope>
    <source>
        <strain evidence="9 10">DSM 25687</strain>
    </source>
</reference>
<dbReference type="EMBL" id="SNXR01000014">
    <property type="protein sequence ID" value="TDP58790.1"/>
    <property type="molecule type" value="Genomic_DNA"/>
</dbReference>
<evidence type="ECO:0000256" key="6">
    <source>
        <dbReference type="ARBA" id="ARBA00022840"/>
    </source>
</evidence>
<dbReference type="CDD" id="cd05403">
    <property type="entry name" value="NT_KNTase_like"/>
    <property type="match status" value="1"/>
</dbReference>
<evidence type="ECO:0000256" key="7">
    <source>
        <dbReference type="ARBA" id="ARBA00022842"/>
    </source>
</evidence>
<dbReference type="Pfam" id="PF18765">
    <property type="entry name" value="Polbeta"/>
    <property type="match status" value="1"/>
</dbReference>
<proteinExistence type="predicted"/>
<dbReference type="InterPro" id="IPR043519">
    <property type="entry name" value="NT_sf"/>
</dbReference>
<dbReference type="Gene3D" id="3.30.460.10">
    <property type="entry name" value="Beta Polymerase, domain 2"/>
    <property type="match status" value="1"/>
</dbReference>
<evidence type="ECO:0000256" key="2">
    <source>
        <dbReference type="ARBA" id="ARBA00022679"/>
    </source>
</evidence>
<dbReference type="PANTHER" id="PTHR33571">
    <property type="entry name" value="SSL8005 PROTEIN"/>
    <property type="match status" value="1"/>
</dbReference>